<dbReference type="Pfam" id="PF11887">
    <property type="entry name" value="Mce4_CUP1"/>
    <property type="match status" value="1"/>
</dbReference>
<dbReference type="NCBIfam" id="TIGR00996">
    <property type="entry name" value="Mtu_fam_mce"/>
    <property type="match status" value="1"/>
</dbReference>
<dbReference type="InterPro" id="IPR003399">
    <property type="entry name" value="Mce/MlaD"/>
</dbReference>
<evidence type="ECO:0000259" key="3">
    <source>
        <dbReference type="Pfam" id="PF11887"/>
    </source>
</evidence>
<dbReference type="InterPro" id="IPR024516">
    <property type="entry name" value="Mce_C"/>
</dbReference>
<name>A0ABN1TR66_9ACTN</name>
<dbReference type="RefSeq" id="WP_343992892.1">
    <property type="nucleotide sequence ID" value="NZ_BAAALG010000006.1"/>
</dbReference>
<keyword evidence="5" id="KW-1185">Reference proteome</keyword>
<gene>
    <name evidence="4" type="ORF">GCM10009668_14770</name>
</gene>
<dbReference type="PANTHER" id="PTHR33371">
    <property type="entry name" value="INTERMEMBRANE PHOSPHOLIPID TRANSPORT SYSTEM BINDING PROTEIN MLAD-RELATED"/>
    <property type="match status" value="1"/>
</dbReference>
<feature type="domain" description="Mammalian cell entry C-terminal" evidence="3">
    <location>
        <begin position="122"/>
        <end position="301"/>
    </location>
</feature>
<evidence type="ECO:0000259" key="2">
    <source>
        <dbReference type="Pfam" id="PF02470"/>
    </source>
</evidence>
<proteinExistence type="predicted"/>
<evidence type="ECO:0000256" key="1">
    <source>
        <dbReference type="SAM" id="MobiDB-lite"/>
    </source>
</evidence>
<dbReference type="Pfam" id="PF02470">
    <property type="entry name" value="MlaD"/>
    <property type="match status" value="1"/>
</dbReference>
<evidence type="ECO:0000313" key="4">
    <source>
        <dbReference type="EMBL" id="GAA1098424.1"/>
    </source>
</evidence>
<dbReference type="PANTHER" id="PTHR33371:SF16">
    <property type="entry name" value="MCE-FAMILY PROTEIN MCE3F"/>
    <property type="match status" value="1"/>
</dbReference>
<feature type="region of interest" description="Disordered" evidence="1">
    <location>
        <begin position="332"/>
        <end position="369"/>
    </location>
</feature>
<organism evidence="4 5">
    <name type="scientific">Nocardioides dubius</name>
    <dbReference type="NCBI Taxonomy" id="317019"/>
    <lineage>
        <taxon>Bacteria</taxon>
        <taxon>Bacillati</taxon>
        <taxon>Actinomycetota</taxon>
        <taxon>Actinomycetes</taxon>
        <taxon>Propionibacteriales</taxon>
        <taxon>Nocardioidaceae</taxon>
        <taxon>Nocardioides</taxon>
    </lineage>
</organism>
<accession>A0ABN1TR66</accession>
<comment type="caution">
    <text evidence="4">The sequence shown here is derived from an EMBL/GenBank/DDBJ whole genome shotgun (WGS) entry which is preliminary data.</text>
</comment>
<reference evidence="4 5" key="1">
    <citation type="journal article" date="2019" name="Int. J. Syst. Evol. Microbiol.">
        <title>The Global Catalogue of Microorganisms (GCM) 10K type strain sequencing project: providing services to taxonomists for standard genome sequencing and annotation.</title>
        <authorList>
            <consortium name="The Broad Institute Genomics Platform"/>
            <consortium name="The Broad Institute Genome Sequencing Center for Infectious Disease"/>
            <person name="Wu L."/>
            <person name="Ma J."/>
        </authorList>
    </citation>
    <scope>NUCLEOTIDE SEQUENCE [LARGE SCALE GENOMIC DNA]</scope>
    <source>
        <strain evidence="4 5">JCM 13008</strain>
    </source>
</reference>
<dbReference type="InterPro" id="IPR005693">
    <property type="entry name" value="Mce"/>
</dbReference>
<dbReference type="EMBL" id="BAAALG010000006">
    <property type="protein sequence ID" value="GAA1098424.1"/>
    <property type="molecule type" value="Genomic_DNA"/>
</dbReference>
<feature type="domain" description="Mce/MlaD" evidence="2">
    <location>
        <begin position="39"/>
        <end position="114"/>
    </location>
</feature>
<feature type="compositionally biased region" description="Basic and acidic residues" evidence="1">
    <location>
        <begin position="342"/>
        <end position="352"/>
    </location>
</feature>
<dbReference type="InterPro" id="IPR052336">
    <property type="entry name" value="MlaD_Phospholipid_Transporter"/>
</dbReference>
<protein>
    <submittedName>
        <fullName evidence="4">MlaD family protein</fullName>
    </submittedName>
</protein>
<dbReference type="Proteomes" id="UP001501581">
    <property type="component" value="Unassembled WGS sequence"/>
</dbReference>
<sequence>MITRRTRIQLTVFALITVLGVAFVGARYARLDRLFLDTSYTVVAHFPDSGGIFAGAGVTYRGTTIGRVGELKLTDEGVDVHLEIDNKWDEIPADTIAQVANRSAVGEQYVDLQPNVSDGPYLRDDSQIAEPNTRIPIPAAKLIADVATTAGSVDRDALRTVIEELGLAFDGTGEDLAQIIDTSNSFIETADANFDLTTSLIRDSNKVLGTQLDLAQSIKSFATNLDLFTTTLAGSDKDLRTVIDSGSEAANTLRRFIEENDIDLTSLLNNLRTTSEVVVKRLDGVEHLLAIYPYVVEAGMTVVSKDPETGLMDAHFGLILTPHQLCHKGYEGTDQRNPANGEWRDLNTDARCTDPNATPRGAHAAPNRAPASYRAPVVATLDDDELVWAPGVNGAKKAASTGSVSTSRGTATWEWLLLRSNGGSEAKSVG</sequence>
<evidence type="ECO:0000313" key="5">
    <source>
        <dbReference type="Proteomes" id="UP001501581"/>
    </source>
</evidence>